<accession>A0A1G9PEV1</accession>
<feature type="transmembrane region" description="Helical" evidence="1">
    <location>
        <begin position="19"/>
        <end position="35"/>
    </location>
</feature>
<gene>
    <name evidence="3" type="ORF">SAMN05661010_03023</name>
</gene>
<dbReference type="InterPro" id="IPR009936">
    <property type="entry name" value="DUF1468"/>
</dbReference>
<dbReference type="EMBL" id="FNGI01000009">
    <property type="protein sequence ID" value="SDL97011.1"/>
    <property type="molecule type" value="Genomic_DNA"/>
</dbReference>
<dbReference type="Proteomes" id="UP000198654">
    <property type="component" value="Unassembled WGS sequence"/>
</dbReference>
<evidence type="ECO:0000313" key="3">
    <source>
        <dbReference type="EMBL" id="SDL97011.1"/>
    </source>
</evidence>
<dbReference type="STRING" id="119000.SAMN05661010_03023"/>
<evidence type="ECO:0000313" key="4">
    <source>
        <dbReference type="Proteomes" id="UP000198654"/>
    </source>
</evidence>
<reference evidence="3 4" key="1">
    <citation type="submission" date="2016-10" db="EMBL/GenBank/DDBJ databases">
        <authorList>
            <person name="de Groot N.N."/>
        </authorList>
    </citation>
    <scope>NUCLEOTIDE SEQUENCE [LARGE SCALE GENOMIC DNA]</scope>
    <source>
        <strain evidence="3 4">DSM 14789</strain>
    </source>
</reference>
<dbReference type="AlphaFoldDB" id="A0A1G9PEV1"/>
<evidence type="ECO:0000259" key="2">
    <source>
        <dbReference type="Pfam" id="PF07331"/>
    </source>
</evidence>
<keyword evidence="1" id="KW-1133">Transmembrane helix</keyword>
<feature type="transmembrane region" description="Helical" evidence="1">
    <location>
        <begin position="80"/>
        <end position="98"/>
    </location>
</feature>
<evidence type="ECO:0000256" key="1">
    <source>
        <dbReference type="SAM" id="Phobius"/>
    </source>
</evidence>
<keyword evidence="1" id="KW-0472">Membrane</keyword>
<organism evidence="3 4">
    <name type="scientific">Modicisalibacter muralis</name>
    <dbReference type="NCBI Taxonomy" id="119000"/>
    <lineage>
        <taxon>Bacteria</taxon>
        <taxon>Pseudomonadati</taxon>
        <taxon>Pseudomonadota</taxon>
        <taxon>Gammaproteobacteria</taxon>
        <taxon>Oceanospirillales</taxon>
        <taxon>Halomonadaceae</taxon>
        <taxon>Modicisalibacter</taxon>
    </lineage>
</organism>
<feature type="transmembrane region" description="Helical" evidence="1">
    <location>
        <begin position="104"/>
        <end position="123"/>
    </location>
</feature>
<proteinExistence type="predicted"/>
<sequence>MIGADTPPPREHAAVGDRIVGILLAVIAAGAWWHSHTFVTGFMHTVGPGAFPRLVSIPLGLLSVYLIVRPGFNQRWPEHSALLRQFGLLVVLGAYAALLEPWGFLPATLLATTMLVRLFGANWKQAMGSSALLTVALYLLFEFALGIPLPDIPGMSD</sequence>
<keyword evidence="1" id="KW-0812">Transmembrane</keyword>
<name>A0A1G9PEV1_9GAMM</name>
<protein>
    <submittedName>
        <fullName evidence="3">Putative tricarboxylic transport membrane protein</fullName>
    </submittedName>
</protein>
<feature type="transmembrane region" description="Helical" evidence="1">
    <location>
        <begin position="50"/>
        <end position="68"/>
    </location>
</feature>
<keyword evidence="4" id="KW-1185">Reference proteome</keyword>
<feature type="transmembrane region" description="Helical" evidence="1">
    <location>
        <begin position="130"/>
        <end position="149"/>
    </location>
</feature>
<dbReference type="Pfam" id="PF07331">
    <property type="entry name" value="TctB"/>
    <property type="match status" value="1"/>
</dbReference>
<feature type="domain" description="DUF1468" evidence="2">
    <location>
        <begin position="19"/>
        <end position="150"/>
    </location>
</feature>